<keyword evidence="3" id="KW-1185">Reference proteome</keyword>
<proteinExistence type="predicted"/>
<feature type="domain" description="Transposase IS204/IS1001/IS1096/IS1165 DDE" evidence="1">
    <location>
        <begin position="2"/>
        <end position="107"/>
    </location>
</feature>
<evidence type="ECO:0000313" key="2">
    <source>
        <dbReference type="EMBL" id="QHA09215.1"/>
    </source>
</evidence>
<protein>
    <recommendedName>
        <fullName evidence="1">Transposase IS204/IS1001/IS1096/IS1165 DDE domain-containing protein</fullName>
    </recommendedName>
</protein>
<evidence type="ECO:0000313" key="3">
    <source>
        <dbReference type="Proteomes" id="UP000436138"/>
    </source>
</evidence>
<name>A0A6I6NJS5_9ACTN</name>
<dbReference type="PANTHER" id="PTHR33498">
    <property type="entry name" value="TRANSPOSASE FOR INSERTION SEQUENCE ELEMENT IS1557"/>
    <property type="match status" value="1"/>
</dbReference>
<accession>A0A6I6NJS5</accession>
<sequence>MLLSKPDNLKAEQHELLARLTTACAEMTQLANLIRDFAPLLTPRTDNADVLTRWATQVCGADLPHLHAFTRGLARDRDAVNAALTLPYSNSSTEGVNTKTKRIARQCTDEHASPCFGTTSFSDSGTLRHH</sequence>
<dbReference type="EMBL" id="CP047020">
    <property type="protein sequence ID" value="QHA09215.1"/>
    <property type="molecule type" value="Genomic_DNA"/>
</dbReference>
<dbReference type="PANTHER" id="PTHR33498:SF1">
    <property type="entry name" value="TRANSPOSASE FOR INSERTION SEQUENCE ELEMENT IS1557"/>
    <property type="match status" value="1"/>
</dbReference>
<dbReference type="InterPro" id="IPR047951">
    <property type="entry name" value="Transpos_ISL3"/>
</dbReference>
<dbReference type="KEGG" id="sbro:GQF42_43895"/>
<dbReference type="AlphaFoldDB" id="A0A6I6NJS5"/>
<reference evidence="2 3" key="1">
    <citation type="submission" date="2019-12" db="EMBL/GenBank/DDBJ databases">
        <title>Streptomyces sp. strain T44 isolated from rhizosphere soil of Broussonetia papyrifera.</title>
        <authorList>
            <person name="Mo P."/>
        </authorList>
    </citation>
    <scope>NUCLEOTIDE SEQUENCE [LARGE SCALE GENOMIC DNA]</scope>
    <source>
        <strain evidence="2 3">T44</strain>
    </source>
</reference>
<dbReference type="Pfam" id="PF01610">
    <property type="entry name" value="DDE_Tnp_ISL3"/>
    <property type="match status" value="1"/>
</dbReference>
<dbReference type="Proteomes" id="UP000436138">
    <property type="component" value="Chromosome"/>
</dbReference>
<gene>
    <name evidence="2" type="ORF">GQF42_43895</name>
</gene>
<evidence type="ECO:0000259" key="1">
    <source>
        <dbReference type="Pfam" id="PF01610"/>
    </source>
</evidence>
<dbReference type="InterPro" id="IPR002560">
    <property type="entry name" value="Transposase_DDE"/>
</dbReference>
<organism evidence="2 3">
    <name type="scientific">Streptomyces broussonetiae</name>
    <dbReference type="NCBI Taxonomy" id="2686304"/>
    <lineage>
        <taxon>Bacteria</taxon>
        <taxon>Bacillati</taxon>
        <taxon>Actinomycetota</taxon>
        <taxon>Actinomycetes</taxon>
        <taxon>Kitasatosporales</taxon>
        <taxon>Streptomycetaceae</taxon>
        <taxon>Streptomyces</taxon>
    </lineage>
</organism>